<dbReference type="EMBL" id="LPZR01000046">
    <property type="protein sequence ID" value="KYO56255.1"/>
    <property type="molecule type" value="Genomic_DNA"/>
</dbReference>
<reference evidence="6 7" key="1">
    <citation type="submission" date="2015-12" db="EMBL/GenBank/DDBJ databases">
        <title>Genome sequence of Tistrella mobilis MCCC 1A02139.</title>
        <authorList>
            <person name="Lu L."/>
            <person name="Lai Q."/>
            <person name="Shao Z."/>
            <person name="Qian P."/>
        </authorList>
    </citation>
    <scope>NUCLEOTIDE SEQUENCE [LARGE SCALE GENOMIC DNA]</scope>
    <source>
        <strain evidence="6 7">MCCC 1A02139</strain>
    </source>
</reference>
<comment type="similarity">
    <text evidence="4">Belongs to the Nudix hydrolase family.</text>
</comment>
<dbReference type="CDD" id="cd04685">
    <property type="entry name" value="NUDIX_Hydrolase"/>
    <property type="match status" value="1"/>
</dbReference>
<evidence type="ECO:0000256" key="4">
    <source>
        <dbReference type="RuleBase" id="RU003476"/>
    </source>
</evidence>
<sequence>MTARRRRPAARLFVVDGDGRILLFRFTFLSGPTAGQGCWATPGGGVEPGESFEQAAVRELYEEVGLVVDHPGPAVFEHEVELRMSDGEIVLAEERFFLIRLSGRHTLVRDNWTELERRVLADHRWWHPAELIHADAPVYPADIPGLLRAAGLTL</sequence>
<dbReference type="PRINTS" id="PR00502">
    <property type="entry name" value="NUDIXFAMILY"/>
</dbReference>
<dbReference type="PANTHER" id="PTHR43046:SF12">
    <property type="entry name" value="GDP-MANNOSE MANNOSYL HYDROLASE"/>
    <property type="match status" value="1"/>
</dbReference>
<dbReference type="InterPro" id="IPR020084">
    <property type="entry name" value="NUDIX_hydrolase_CS"/>
</dbReference>
<dbReference type="GO" id="GO:0016787">
    <property type="term" value="F:hydrolase activity"/>
    <property type="evidence" value="ECO:0007669"/>
    <property type="project" value="UniProtKB-KW"/>
</dbReference>
<keyword evidence="3" id="KW-0460">Magnesium</keyword>
<evidence type="ECO:0000259" key="5">
    <source>
        <dbReference type="PROSITE" id="PS51462"/>
    </source>
</evidence>
<dbReference type="PANTHER" id="PTHR43046">
    <property type="entry name" value="GDP-MANNOSE MANNOSYL HYDROLASE"/>
    <property type="match status" value="1"/>
</dbReference>
<dbReference type="RefSeq" id="WP_062761933.1">
    <property type="nucleotide sequence ID" value="NZ_CP121027.1"/>
</dbReference>
<dbReference type="GeneID" id="97243839"/>
<dbReference type="AlphaFoldDB" id="A0A161Q774"/>
<keyword evidence="2 4" id="KW-0378">Hydrolase</keyword>
<comment type="cofactor">
    <cofactor evidence="1">
        <name>Mg(2+)</name>
        <dbReference type="ChEBI" id="CHEBI:18420"/>
    </cofactor>
</comment>
<accession>A0A161Q774</accession>
<dbReference type="InterPro" id="IPR015797">
    <property type="entry name" value="NUDIX_hydrolase-like_dom_sf"/>
</dbReference>
<dbReference type="PROSITE" id="PS00893">
    <property type="entry name" value="NUDIX_BOX"/>
    <property type="match status" value="1"/>
</dbReference>
<dbReference type="InterPro" id="IPR020476">
    <property type="entry name" value="Nudix_hydrolase"/>
</dbReference>
<dbReference type="InterPro" id="IPR000086">
    <property type="entry name" value="NUDIX_hydrolase_dom"/>
</dbReference>
<feature type="domain" description="Nudix hydrolase" evidence="5">
    <location>
        <begin position="5"/>
        <end position="148"/>
    </location>
</feature>
<comment type="caution">
    <text evidence="6">The sequence shown here is derived from an EMBL/GenBank/DDBJ whole genome shotgun (WGS) entry which is preliminary data.</text>
</comment>
<proteinExistence type="inferred from homology"/>
<gene>
    <name evidence="6" type="ORF">AUP44_02580</name>
</gene>
<dbReference type="Proteomes" id="UP000075787">
    <property type="component" value="Unassembled WGS sequence"/>
</dbReference>
<name>A0A161Q774_9PROT</name>
<dbReference type="SUPFAM" id="SSF55811">
    <property type="entry name" value="Nudix"/>
    <property type="match status" value="1"/>
</dbReference>
<dbReference type="PROSITE" id="PS51462">
    <property type="entry name" value="NUDIX"/>
    <property type="match status" value="1"/>
</dbReference>
<evidence type="ECO:0000256" key="1">
    <source>
        <dbReference type="ARBA" id="ARBA00001946"/>
    </source>
</evidence>
<evidence type="ECO:0000256" key="2">
    <source>
        <dbReference type="ARBA" id="ARBA00022801"/>
    </source>
</evidence>
<evidence type="ECO:0000256" key="3">
    <source>
        <dbReference type="ARBA" id="ARBA00022842"/>
    </source>
</evidence>
<evidence type="ECO:0000313" key="7">
    <source>
        <dbReference type="Proteomes" id="UP000075787"/>
    </source>
</evidence>
<protein>
    <submittedName>
        <fullName evidence="6">DNA mismatch repair protein MutT</fullName>
    </submittedName>
</protein>
<dbReference type="Gene3D" id="3.90.79.10">
    <property type="entry name" value="Nucleoside Triphosphate Pyrophosphohydrolase"/>
    <property type="match status" value="1"/>
</dbReference>
<evidence type="ECO:0000313" key="6">
    <source>
        <dbReference type="EMBL" id="KYO56255.1"/>
    </source>
</evidence>
<dbReference type="Pfam" id="PF00293">
    <property type="entry name" value="NUDIX"/>
    <property type="match status" value="1"/>
</dbReference>
<organism evidence="6 7">
    <name type="scientific">Tistrella mobilis</name>
    <dbReference type="NCBI Taxonomy" id="171437"/>
    <lineage>
        <taxon>Bacteria</taxon>
        <taxon>Pseudomonadati</taxon>
        <taxon>Pseudomonadota</taxon>
        <taxon>Alphaproteobacteria</taxon>
        <taxon>Geminicoccales</taxon>
        <taxon>Geminicoccaceae</taxon>
        <taxon>Tistrella</taxon>
    </lineage>
</organism>
<dbReference type="OrthoDB" id="9761969at2"/>